<evidence type="ECO:0000259" key="3">
    <source>
        <dbReference type="Pfam" id="PF07685"/>
    </source>
</evidence>
<dbReference type="GO" id="GO:0008360">
    <property type="term" value="P:regulation of cell shape"/>
    <property type="evidence" value="ECO:0007669"/>
    <property type="project" value="UniProtKB-KW"/>
</dbReference>
<evidence type="ECO:0000313" key="4">
    <source>
        <dbReference type="EMBL" id="KAB1650024.1"/>
    </source>
</evidence>
<evidence type="ECO:0000256" key="1">
    <source>
        <dbReference type="ARBA" id="ARBA00022962"/>
    </source>
</evidence>
<comment type="function">
    <text evidence="2">The lipid II isoglutaminyl synthase complex catalyzes the formation of alpha-D-isoglutamine in the cell wall lipid II stem peptide. The GatD subunit catalyzes the hydrolysis of glutamine to glutamate and ammonia. The resulting ammonia molecule is channeled to the active site of MurT.</text>
</comment>
<dbReference type="EC" id="3.5.1.2" evidence="2"/>
<keyword evidence="5" id="KW-1185">Reference proteome</keyword>
<keyword evidence="1 2" id="KW-0315">Glutamine amidotransferase</keyword>
<comment type="similarity">
    <text evidence="2">Belongs to the CobB/CobQ family. GatD subfamily.</text>
</comment>
<keyword evidence="2" id="KW-0573">Peptidoglycan synthesis</keyword>
<comment type="caution">
    <text evidence="2">Lacks conserved residue(s) required for the propagation of feature annotation.</text>
</comment>
<dbReference type="RefSeq" id="WP_158028608.1">
    <property type="nucleotide sequence ID" value="NZ_BMHG01000001.1"/>
</dbReference>
<feature type="active site" evidence="2">
    <location>
        <position position="192"/>
    </location>
</feature>
<dbReference type="AlphaFoldDB" id="A0A6H9WU77"/>
<feature type="domain" description="CobB/CobQ-like glutamine amidotransferase" evidence="3">
    <location>
        <begin position="21"/>
        <end position="197"/>
    </location>
</feature>
<dbReference type="HAMAP" id="MF_02213">
    <property type="entry name" value="Lipid_II_synth_GatD"/>
    <property type="match status" value="1"/>
</dbReference>
<dbReference type="SUPFAM" id="SSF52317">
    <property type="entry name" value="Class I glutamine amidotransferase-like"/>
    <property type="match status" value="1"/>
</dbReference>
<keyword evidence="2" id="KW-0133">Cell shape</keyword>
<organism evidence="4 5">
    <name type="scientific">Pseudoclavibacter endophyticus</name>
    <dbReference type="NCBI Taxonomy" id="1778590"/>
    <lineage>
        <taxon>Bacteria</taxon>
        <taxon>Bacillati</taxon>
        <taxon>Actinomycetota</taxon>
        <taxon>Actinomycetes</taxon>
        <taxon>Micrococcales</taxon>
        <taxon>Microbacteriaceae</taxon>
        <taxon>Pseudoclavibacter</taxon>
    </lineage>
</organism>
<dbReference type="GO" id="GO:0004359">
    <property type="term" value="F:glutaminase activity"/>
    <property type="evidence" value="ECO:0007669"/>
    <property type="project" value="UniProtKB-UniRule"/>
</dbReference>
<dbReference type="Proteomes" id="UP000431744">
    <property type="component" value="Unassembled WGS sequence"/>
</dbReference>
<sequence>MSLILLHLYPRELGINGDVGNVTVLQRRGAAYGLDVQVVSAGIGDALPDRADLVHVGSGPLSAIEAVLPDAYRHAERLRSWRSAGVPFLAVSGGWQLLGGSLRTEDGRALEGLGVFPTRAVRGANHAVGETVLATPGGTVAGYVNHNAVTTLDDGASSFGQVVQGFGNLGADAPDAGLEGVVVGSSIGTHLHGTVLALNPVVADGMLAAAIRARTAGAGGSLQRQAGPAGDWIDRVDDYARRAREAIIGRTGARATA</sequence>
<evidence type="ECO:0000313" key="5">
    <source>
        <dbReference type="Proteomes" id="UP000431744"/>
    </source>
</evidence>
<dbReference type="OrthoDB" id="9782045at2"/>
<dbReference type="InterPro" id="IPR029062">
    <property type="entry name" value="Class_I_gatase-like"/>
</dbReference>
<dbReference type="InterPro" id="IPR011698">
    <property type="entry name" value="GATase_3"/>
</dbReference>
<gene>
    <name evidence="2" type="primary">gatD</name>
    <name evidence="4" type="ORF">F8O04_07360</name>
</gene>
<dbReference type="GO" id="GO:0071555">
    <property type="term" value="P:cell wall organization"/>
    <property type="evidence" value="ECO:0007669"/>
    <property type="project" value="UniProtKB-KW"/>
</dbReference>
<evidence type="ECO:0000256" key="2">
    <source>
        <dbReference type="HAMAP-Rule" id="MF_02213"/>
    </source>
</evidence>
<dbReference type="GO" id="GO:0140282">
    <property type="term" value="F:carbon-nitrogen ligase activity on lipid II"/>
    <property type="evidence" value="ECO:0007669"/>
    <property type="project" value="UniProtKB-UniRule"/>
</dbReference>
<reference evidence="4 5" key="1">
    <citation type="submission" date="2019-09" db="EMBL/GenBank/DDBJ databases">
        <title>Phylogeny of genus Pseudoclavibacter and closely related genus.</title>
        <authorList>
            <person name="Li Y."/>
        </authorList>
    </citation>
    <scope>NUCLEOTIDE SEQUENCE [LARGE SCALE GENOMIC DNA]</scope>
    <source>
        <strain evidence="4 5">EGI 60007</strain>
    </source>
</reference>
<dbReference type="InterPro" id="IPR043702">
    <property type="entry name" value="Lipid_II_synth_GatD"/>
</dbReference>
<dbReference type="Pfam" id="PF07685">
    <property type="entry name" value="GATase_3"/>
    <property type="match status" value="1"/>
</dbReference>
<dbReference type="EMBL" id="WBJY01000001">
    <property type="protein sequence ID" value="KAB1650024.1"/>
    <property type="molecule type" value="Genomic_DNA"/>
</dbReference>
<comment type="catalytic activity">
    <reaction evidence="2">
        <text>beta-D-GlcNAc-(1-&gt;4)-Mur2Ac(oyl-L-Ala-gamma-D-Glu-L-Lys-D-Ala-D-Ala)-di-trans,octa-cis-undecaprenyl diphosphate + L-glutamine + ATP + H2O = beta-D-GlcNAc-(1-&gt;4)-Mur2Ac(oyl-L-Ala-D-isoglutaminyl-L-Lys-D-Ala-D-Ala)-di-trans,octa-cis-undecaprenyl diphosphate + L-glutamate + ADP + phosphate + H(+)</text>
        <dbReference type="Rhea" id="RHEA:57928"/>
        <dbReference type="ChEBI" id="CHEBI:15377"/>
        <dbReference type="ChEBI" id="CHEBI:15378"/>
        <dbReference type="ChEBI" id="CHEBI:29985"/>
        <dbReference type="ChEBI" id="CHEBI:30616"/>
        <dbReference type="ChEBI" id="CHEBI:43474"/>
        <dbReference type="ChEBI" id="CHEBI:58359"/>
        <dbReference type="ChEBI" id="CHEBI:60033"/>
        <dbReference type="ChEBI" id="CHEBI:62233"/>
        <dbReference type="ChEBI" id="CHEBI:456216"/>
        <dbReference type="EC" id="6.3.5.13"/>
    </reaction>
</comment>
<comment type="caution">
    <text evidence="4">The sequence shown here is derived from an EMBL/GenBank/DDBJ whole genome shotgun (WGS) entry which is preliminary data.</text>
</comment>
<keyword evidence="2" id="KW-0436">Ligase</keyword>
<comment type="catalytic activity">
    <reaction evidence="2">
        <text>L-glutamine + H2O = L-glutamate + NH4(+)</text>
        <dbReference type="Rhea" id="RHEA:15889"/>
        <dbReference type="ChEBI" id="CHEBI:15377"/>
        <dbReference type="ChEBI" id="CHEBI:28938"/>
        <dbReference type="ChEBI" id="CHEBI:29985"/>
        <dbReference type="ChEBI" id="CHEBI:58359"/>
        <dbReference type="EC" id="3.5.1.2"/>
    </reaction>
</comment>
<comment type="pathway">
    <text evidence="2">Cell wall biogenesis; peptidoglycan biosynthesis.</text>
</comment>
<dbReference type="UniPathway" id="UPA00219"/>
<comment type="subunit">
    <text evidence="2">Forms a heterodimer with MurT.</text>
</comment>
<accession>A0A6H9WU77</accession>
<dbReference type="GO" id="GO:0009252">
    <property type="term" value="P:peptidoglycan biosynthetic process"/>
    <property type="evidence" value="ECO:0007669"/>
    <property type="project" value="UniProtKB-UniRule"/>
</dbReference>
<dbReference type="EC" id="6.3.5.13" evidence="2"/>
<keyword evidence="2" id="KW-0378">Hydrolase</keyword>
<dbReference type="PROSITE" id="PS51274">
    <property type="entry name" value="GATASE_COBBQ"/>
    <property type="match status" value="1"/>
</dbReference>
<proteinExistence type="inferred from homology"/>
<name>A0A6H9WU77_9MICO</name>
<keyword evidence="2" id="KW-0961">Cell wall biogenesis/degradation</keyword>
<protein>
    <recommendedName>
        <fullName evidence="2">Lipid II isoglutaminyl synthase (glutamine-hydrolyzing) subunit GatD</fullName>
        <ecNumber evidence="2">6.3.5.13</ecNumber>
    </recommendedName>
    <alternativeName>
        <fullName evidence="2">Lipid II isoglutaminyl synthase glutaminase subunit</fullName>
        <ecNumber evidence="2">3.5.1.2</ecNumber>
    </alternativeName>
</protein>